<feature type="region of interest" description="Disordered" evidence="1">
    <location>
        <begin position="1"/>
        <end position="45"/>
    </location>
</feature>
<gene>
    <name evidence="2" type="primary">32</name>
    <name evidence="2" type="ORF">SEA_FINKLE_32</name>
</gene>
<name>A0A9E7NIL6_9CAUD</name>
<evidence type="ECO:0000256" key="1">
    <source>
        <dbReference type="SAM" id="MobiDB-lite"/>
    </source>
</evidence>
<sequence>MQKVAHRTSESLRCASGGDDEAPGVSESRGNCVFHAGHLPATTAA</sequence>
<proteinExistence type="predicted"/>
<dbReference type="RefSeq" id="YP_010754345.1">
    <property type="nucleotide sequence ID" value="NC_073459.1"/>
</dbReference>
<dbReference type="KEGG" id="vg:80018934"/>
<dbReference type="GeneID" id="80018934"/>
<keyword evidence="3" id="KW-1185">Reference proteome</keyword>
<evidence type="ECO:0000313" key="2">
    <source>
        <dbReference type="EMBL" id="UTN92951.1"/>
    </source>
</evidence>
<organism evidence="2 3">
    <name type="scientific">Gordonia phage Finkle</name>
    <dbReference type="NCBI Taxonomy" id="2926099"/>
    <lineage>
        <taxon>Viruses</taxon>
        <taxon>Duplodnaviria</taxon>
        <taxon>Heunggongvirae</taxon>
        <taxon>Uroviricota</taxon>
        <taxon>Caudoviricetes</taxon>
        <taxon>Finkelvirus</taxon>
        <taxon>Finkelvirus finkel</taxon>
    </lineage>
</organism>
<dbReference type="EMBL" id="ON456347">
    <property type="protein sequence ID" value="UTN92951.1"/>
    <property type="molecule type" value="Genomic_DNA"/>
</dbReference>
<dbReference type="Proteomes" id="UP001060355">
    <property type="component" value="Segment"/>
</dbReference>
<accession>A0A9E7NIL6</accession>
<protein>
    <submittedName>
        <fullName evidence="2">Uncharacterized protein</fullName>
    </submittedName>
</protein>
<evidence type="ECO:0000313" key="3">
    <source>
        <dbReference type="Proteomes" id="UP001060355"/>
    </source>
</evidence>
<reference evidence="2" key="1">
    <citation type="submission" date="2022-05" db="EMBL/GenBank/DDBJ databases">
        <authorList>
            <person name="Ashby S."/>
            <person name="Bressette G."/>
            <person name="Brown S."/>
            <person name="Charles S."/>
            <person name="Neely M.N."/>
            <person name="Molloy S.D."/>
            <person name="Garlena R.A."/>
            <person name="Russell D.A."/>
            <person name="Jacobs-Sera D."/>
            <person name="Hatfull G.F."/>
        </authorList>
    </citation>
    <scope>NUCLEOTIDE SEQUENCE</scope>
</reference>